<evidence type="ECO:0000256" key="1">
    <source>
        <dbReference type="SAM" id="Phobius"/>
    </source>
</evidence>
<keyword evidence="1" id="KW-1133">Transmembrane helix</keyword>
<organism evidence="2 3">
    <name type="scientific">Jannaschia faecimaris</name>
    <dbReference type="NCBI Taxonomy" id="1244108"/>
    <lineage>
        <taxon>Bacteria</taxon>
        <taxon>Pseudomonadati</taxon>
        <taxon>Pseudomonadota</taxon>
        <taxon>Alphaproteobacteria</taxon>
        <taxon>Rhodobacterales</taxon>
        <taxon>Roseobacteraceae</taxon>
        <taxon>Jannaschia</taxon>
    </lineage>
</organism>
<sequence length="135" mass="15248">MLYFKSHIRRFVTSESGTFTVEALFWFALMILITGIIVDTSNTFYSYSYVNRSIHDGDRKMSIGIFKTAAETEAYIESQIQDVYPAADATVQIDGNMVVTTVDIPWTSLRMMGILANSQSAPVTFTASHRLEWMP</sequence>
<dbReference type="STRING" id="1244108.SAMN05444004_10231"/>
<evidence type="ECO:0000313" key="3">
    <source>
        <dbReference type="Proteomes" id="UP000198914"/>
    </source>
</evidence>
<dbReference type="AlphaFoldDB" id="A0A1H3KYG1"/>
<proteinExistence type="predicted"/>
<evidence type="ECO:0000313" key="2">
    <source>
        <dbReference type="EMBL" id="SDY57267.1"/>
    </source>
</evidence>
<gene>
    <name evidence="2" type="ORF">SAMN05444004_10231</name>
</gene>
<keyword evidence="1" id="KW-0472">Membrane</keyword>
<keyword evidence="3" id="KW-1185">Reference proteome</keyword>
<feature type="transmembrane region" description="Helical" evidence="1">
    <location>
        <begin position="23"/>
        <end position="45"/>
    </location>
</feature>
<protein>
    <recommendedName>
        <fullName evidence="4">TadE-like protein</fullName>
    </recommendedName>
</protein>
<name>A0A1H3KYG1_9RHOB</name>
<accession>A0A1H3KYG1</accession>
<dbReference type="EMBL" id="FNPX01000002">
    <property type="protein sequence ID" value="SDY57267.1"/>
    <property type="molecule type" value="Genomic_DNA"/>
</dbReference>
<dbReference type="Proteomes" id="UP000198914">
    <property type="component" value="Unassembled WGS sequence"/>
</dbReference>
<reference evidence="3" key="1">
    <citation type="submission" date="2016-10" db="EMBL/GenBank/DDBJ databases">
        <authorList>
            <person name="Varghese N."/>
            <person name="Submissions S."/>
        </authorList>
    </citation>
    <scope>NUCLEOTIDE SEQUENCE [LARGE SCALE GENOMIC DNA]</scope>
    <source>
        <strain evidence="3">DSM 100420</strain>
    </source>
</reference>
<keyword evidence="1" id="KW-0812">Transmembrane</keyword>
<evidence type="ECO:0008006" key="4">
    <source>
        <dbReference type="Google" id="ProtNLM"/>
    </source>
</evidence>